<accession>W6RIY7</accession>
<geneLocation type="plasmid" evidence="2 3">
    <name>pLPU83c</name>
</geneLocation>
<dbReference type="KEGG" id="rhl:LPU83_pLPU83c_0267"/>
<keyword evidence="2" id="KW-0614">Plasmid</keyword>
<reference evidence="2" key="1">
    <citation type="submission" date="2013-11" db="EMBL/GenBank/DDBJ databases">
        <title>Draft genome sequence of the broad-host-range Rhizobium sp. LPU83 strain, a member of the low-genetic diversity Oregon-like Rhizobium sp. group.</title>
        <authorList>
            <person name="Wibberg D."/>
            <person name="Puehler A."/>
            <person name="Schlueter A."/>
        </authorList>
    </citation>
    <scope>NUCLEOTIDE SEQUENCE [LARGE SCALE GENOMIC DNA]</scope>
    <source>
        <strain evidence="2">LPU83</strain>
        <plasmid evidence="2">pLPU83c</plasmid>
    </source>
</reference>
<evidence type="ECO:0000313" key="2">
    <source>
        <dbReference type="EMBL" id="CDM60829.1"/>
    </source>
</evidence>
<dbReference type="Proteomes" id="UP000019443">
    <property type="component" value="Plasmid pLPU83c"/>
</dbReference>
<name>W6RIY7_9HYPH</name>
<sequence>MSAIRPRAPGFDTDDELQEHLAHLETDAPSDEEISVPEDFRRDRRTFEDVRADIETVRDEMNHLRARLAVLTHQAELAIRSRAEWADASAHAQLGEYPWAKLAGAMAGSFALTRLARRLPFGRFATAAAPLILAAFSKRADR</sequence>
<dbReference type="RefSeq" id="WP_024316643.1">
    <property type="nucleotide sequence ID" value="NZ_ATTO01000037.1"/>
</dbReference>
<gene>
    <name evidence="2" type="ORF">LPU83_pLPU83c_0267</name>
</gene>
<evidence type="ECO:0000313" key="3">
    <source>
        <dbReference type="Proteomes" id="UP000019443"/>
    </source>
</evidence>
<dbReference type="EMBL" id="HG916854">
    <property type="protein sequence ID" value="CDM60829.1"/>
    <property type="molecule type" value="Genomic_DNA"/>
</dbReference>
<organism evidence="2 3">
    <name type="scientific">Rhizobium favelukesii</name>
    <dbReference type="NCBI Taxonomy" id="348824"/>
    <lineage>
        <taxon>Bacteria</taxon>
        <taxon>Pseudomonadati</taxon>
        <taxon>Pseudomonadota</taxon>
        <taxon>Alphaproteobacteria</taxon>
        <taxon>Hyphomicrobiales</taxon>
        <taxon>Rhizobiaceae</taxon>
        <taxon>Rhizobium/Agrobacterium group</taxon>
        <taxon>Rhizobium</taxon>
    </lineage>
</organism>
<keyword evidence="3" id="KW-1185">Reference proteome</keyword>
<evidence type="ECO:0000256" key="1">
    <source>
        <dbReference type="SAM" id="Coils"/>
    </source>
</evidence>
<keyword evidence="1" id="KW-0175">Coiled coil</keyword>
<proteinExistence type="predicted"/>
<protein>
    <submittedName>
        <fullName evidence="2">Uncharacterized protein</fullName>
    </submittedName>
</protein>
<feature type="coiled-coil region" evidence="1">
    <location>
        <begin position="47"/>
        <end position="74"/>
    </location>
</feature>
<dbReference type="HOGENOM" id="CLU_135042_0_0_5"/>
<dbReference type="AlphaFoldDB" id="W6RIY7"/>
<dbReference type="PATRIC" id="fig|348824.6.peg.4978"/>